<dbReference type="EMBL" id="BAHD01000026">
    <property type="protein sequence ID" value="GAB95782.1"/>
    <property type="molecule type" value="Genomic_DNA"/>
</dbReference>
<proteinExistence type="inferred from homology"/>
<dbReference type="PANTHER" id="PTHR33442">
    <property type="entry name" value="TRANS-3-HYDROXY-L-PROLINE DEHYDRATASE"/>
    <property type="match status" value="1"/>
</dbReference>
<dbReference type="Gene3D" id="3.10.310.10">
    <property type="entry name" value="Diaminopimelate Epimerase, Chain A, domain 1"/>
    <property type="match status" value="2"/>
</dbReference>
<dbReference type="PANTHER" id="PTHR33442:SF1">
    <property type="entry name" value="TRANS-3-HYDROXY-L-PROLINE DEHYDRATASE"/>
    <property type="match status" value="1"/>
</dbReference>
<sequence>MRTMPHSLPPATEHYQSVDYHTGGEPFRIVTSLPIDIEGANVPAKRVFAMANPQIERIRRILCHEPRGHADMYGGFVVEPDDAGAHFGVLFWHKDGFSTACGHGTIALGVWAIESGLVPADPSGITEVIIDVPSGRVTARVHTAADGTVQCADFLNVPSYVLATDVPVQTSRGELSVDVTYGGAIYAQLDAASVGLQVTPEYVDDRDAVLPMVTGMAYRTGEHTFVIDSRDDLTPGFVLR</sequence>
<protein>
    <recommendedName>
        <fullName evidence="4">Proline racemase</fullName>
    </recommendedName>
</protein>
<organism evidence="2 3">
    <name type="scientific">Kineosphaera limosa NBRC 100340</name>
    <dbReference type="NCBI Taxonomy" id="1184609"/>
    <lineage>
        <taxon>Bacteria</taxon>
        <taxon>Bacillati</taxon>
        <taxon>Actinomycetota</taxon>
        <taxon>Actinomycetes</taxon>
        <taxon>Micrococcales</taxon>
        <taxon>Dermatophilaceae</taxon>
        <taxon>Kineosphaera</taxon>
    </lineage>
</organism>
<dbReference type="eggNOG" id="COG3938">
    <property type="taxonomic scope" value="Bacteria"/>
</dbReference>
<reference evidence="2 3" key="1">
    <citation type="submission" date="2012-08" db="EMBL/GenBank/DDBJ databases">
        <title>Whole genome shotgun sequence of Kineosphaera limosa NBRC 100340.</title>
        <authorList>
            <person name="Yoshida I."/>
            <person name="Isaki S."/>
            <person name="Hosoyama A."/>
            <person name="Tsuchikane K."/>
            <person name="Katsumata H."/>
            <person name="Ando Y."/>
            <person name="Ohji S."/>
            <person name="Hamada M."/>
            <person name="Tamura T."/>
            <person name="Yamazoe A."/>
            <person name="Yamazaki S."/>
            <person name="Fujita N."/>
        </authorList>
    </citation>
    <scope>NUCLEOTIDE SEQUENCE [LARGE SCALE GENOMIC DNA]</scope>
    <source>
        <strain evidence="2 3">NBRC 100340</strain>
    </source>
</reference>
<comment type="similarity">
    <text evidence="1">Belongs to the proline racemase family.</text>
</comment>
<keyword evidence="3" id="KW-1185">Reference proteome</keyword>
<evidence type="ECO:0008006" key="4">
    <source>
        <dbReference type="Google" id="ProtNLM"/>
    </source>
</evidence>
<name>K6WUN7_9MICO</name>
<dbReference type="SUPFAM" id="SSF54506">
    <property type="entry name" value="Diaminopimelate epimerase-like"/>
    <property type="match status" value="1"/>
</dbReference>
<evidence type="ECO:0000313" key="3">
    <source>
        <dbReference type="Proteomes" id="UP000008366"/>
    </source>
</evidence>
<dbReference type="STRING" id="1184609.KILIM_026_00530"/>
<gene>
    <name evidence="2" type="ORF">KILIM_026_00530</name>
</gene>
<evidence type="ECO:0000256" key="1">
    <source>
        <dbReference type="ARBA" id="ARBA00007529"/>
    </source>
</evidence>
<evidence type="ECO:0000313" key="2">
    <source>
        <dbReference type="EMBL" id="GAB95782.1"/>
    </source>
</evidence>
<dbReference type="InterPro" id="IPR008794">
    <property type="entry name" value="Pro_racemase_fam"/>
</dbReference>
<dbReference type="AlphaFoldDB" id="K6WUN7"/>
<dbReference type="Proteomes" id="UP000008366">
    <property type="component" value="Unassembled WGS sequence"/>
</dbReference>
<accession>K6WUN7</accession>
<dbReference type="Pfam" id="PF05544">
    <property type="entry name" value="Pro_racemase"/>
    <property type="match status" value="1"/>
</dbReference>
<comment type="caution">
    <text evidence="2">The sequence shown here is derived from an EMBL/GenBank/DDBJ whole genome shotgun (WGS) entry which is preliminary data.</text>
</comment>